<keyword evidence="2" id="KW-1185">Reference proteome</keyword>
<protein>
    <submittedName>
        <fullName evidence="1">Uncharacterized protein</fullName>
    </submittedName>
</protein>
<dbReference type="Proteomes" id="UP001196413">
    <property type="component" value="Unassembled WGS sequence"/>
</dbReference>
<comment type="caution">
    <text evidence="1">The sequence shown here is derived from an EMBL/GenBank/DDBJ whole genome shotgun (WGS) entry which is preliminary data.</text>
</comment>
<dbReference type="EMBL" id="JAHQIW010000440">
    <property type="protein sequence ID" value="KAJ1348140.1"/>
    <property type="molecule type" value="Genomic_DNA"/>
</dbReference>
<name>A0AAD5LZ24_PARTN</name>
<proteinExistence type="predicted"/>
<evidence type="ECO:0000313" key="2">
    <source>
        <dbReference type="Proteomes" id="UP001196413"/>
    </source>
</evidence>
<accession>A0AAD5LZ24</accession>
<organism evidence="1 2">
    <name type="scientific">Parelaphostrongylus tenuis</name>
    <name type="common">Meningeal worm</name>
    <dbReference type="NCBI Taxonomy" id="148309"/>
    <lineage>
        <taxon>Eukaryota</taxon>
        <taxon>Metazoa</taxon>
        <taxon>Ecdysozoa</taxon>
        <taxon>Nematoda</taxon>
        <taxon>Chromadorea</taxon>
        <taxon>Rhabditida</taxon>
        <taxon>Rhabditina</taxon>
        <taxon>Rhabditomorpha</taxon>
        <taxon>Strongyloidea</taxon>
        <taxon>Metastrongylidae</taxon>
        <taxon>Parelaphostrongylus</taxon>
    </lineage>
</organism>
<reference evidence="1" key="1">
    <citation type="submission" date="2021-06" db="EMBL/GenBank/DDBJ databases">
        <title>Parelaphostrongylus tenuis whole genome reference sequence.</title>
        <authorList>
            <person name="Garwood T.J."/>
            <person name="Larsen P.A."/>
            <person name="Fountain-Jones N.M."/>
            <person name="Garbe J.R."/>
            <person name="Macchietto M.G."/>
            <person name="Kania S.A."/>
            <person name="Gerhold R.W."/>
            <person name="Richards J.E."/>
            <person name="Wolf T.M."/>
        </authorList>
    </citation>
    <scope>NUCLEOTIDE SEQUENCE</scope>
    <source>
        <strain evidence="1">MNPRO001-30</strain>
        <tissue evidence="1">Meninges</tissue>
    </source>
</reference>
<dbReference type="AlphaFoldDB" id="A0AAD5LZ24"/>
<gene>
    <name evidence="1" type="ORF">KIN20_003374</name>
</gene>
<evidence type="ECO:0000313" key="1">
    <source>
        <dbReference type="EMBL" id="KAJ1348140.1"/>
    </source>
</evidence>
<sequence length="124" mass="14192">MHDEQRHGGPLKSWSMSRLCPFFAGSIFAYTANPSFYINRSVFRIRGPWEFLKQRGVEVSIQVFAFARINGNVENDVAKFELSICEYSCASGSDDDVLVRLRLQELSSYIFTDMLITGQTDFFV</sequence>